<accession>A0AAJ5ZB06</accession>
<evidence type="ECO:0000256" key="1">
    <source>
        <dbReference type="SAM" id="MobiDB-lite"/>
    </source>
</evidence>
<dbReference type="Proteomes" id="UP001218423">
    <property type="component" value="Plasmid pAC1520"/>
</dbReference>
<sequence length="213" mass="23052">MSEPSNISESLLELTRKEKTWRDRVSRSEALLQDRQQKLNEASEKAMRLFGTNDPGELRAIAQRREQEMLSMMTMYDKSITVLDGVLGALVEGKKIPPGILDALRGLLVDDAATVQPENSVAVVAPDSGAISRQLTDHLSDEEREVSESVQGSILQSAPSVSVTPLTPSSGESSIVPVQLHGEPRRLHVPEGGSEASLQTPAAAGPRRPRVKV</sequence>
<name>A0AAJ5ZB06_AERCA</name>
<geneLocation type="plasmid" evidence="2 3">
    <name>pAC1520</name>
</geneLocation>
<reference evidence="2" key="1">
    <citation type="submission" date="2023-03" db="EMBL/GenBank/DDBJ databases">
        <title>Aeromonas caviae strain AC1520.</title>
        <authorList>
            <person name="Xie T."/>
            <person name="Zhang Q."/>
            <person name="Deng J."/>
            <person name="Li X."/>
        </authorList>
    </citation>
    <scope>NUCLEOTIDE SEQUENCE</scope>
    <source>
        <strain evidence="2">AC1520</strain>
        <plasmid evidence="2">pAC1520</plasmid>
    </source>
</reference>
<dbReference type="EMBL" id="CP120943">
    <property type="protein sequence ID" value="WFG00300.1"/>
    <property type="molecule type" value="Genomic_DNA"/>
</dbReference>
<feature type="region of interest" description="Disordered" evidence="1">
    <location>
        <begin position="147"/>
        <end position="213"/>
    </location>
</feature>
<evidence type="ECO:0000313" key="2">
    <source>
        <dbReference type="EMBL" id="WFG00300.1"/>
    </source>
</evidence>
<protein>
    <submittedName>
        <fullName evidence="2">Uncharacterized protein</fullName>
    </submittedName>
</protein>
<gene>
    <name evidence="2" type="ORF">P5S46_21295</name>
</gene>
<keyword evidence="2" id="KW-0614">Plasmid</keyword>
<dbReference type="AlphaFoldDB" id="A0AAJ5ZB06"/>
<evidence type="ECO:0000313" key="3">
    <source>
        <dbReference type="Proteomes" id="UP001218423"/>
    </source>
</evidence>
<proteinExistence type="predicted"/>
<organism evidence="2 3">
    <name type="scientific">Aeromonas caviae</name>
    <name type="common">Aeromonas punctata</name>
    <dbReference type="NCBI Taxonomy" id="648"/>
    <lineage>
        <taxon>Bacteria</taxon>
        <taxon>Pseudomonadati</taxon>
        <taxon>Pseudomonadota</taxon>
        <taxon>Gammaproteobacteria</taxon>
        <taxon>Aeromonadales</taxon>
        <taxon>Aeromonadaceae</taxon>
        <taxon>Aeromonas</taxon>
    </lineage>
</organism>
<dbReference type="RefSeq" id="WP_128342755.1">
    <property type="nucleotide sequence ID" value="NZ_CAWOMG010000077.1"/>
</dbReference>
<feature type="compositionally biased region" description="Low complexity" evidence="1">
    <location>
        <begin position="157"/>
        <end position="170"/>
    </location>
</feature>